<dbReference type="InterPro" id="IPR042070">
    <property type="entry name" value="PucR_C-HTH_sf"/>
</dbReference>
<reference evidence="2 3" key="1">
    <citation type="submission" date="2020-09" db="EMBL/GenBank/DDBJ databases">
        <title>Diversity and distribution of actinomycetes associated with coral in the coast of Hainan.</title>
        <authorList>
            <person name="Li F."/>
        </authorList>
    </citation>
    <scope>NUCLEOTIDE SEQUENCE [LARGE SCALE GENOMIC DNA]</scope>
    <source>
        <strain evidence="2 3">HNM0947</strain>
    </source>
</reference>
<protein>
    <submittedName>
        <fullName evidence="2">Helix-turn-helix domain-containing protein</fullName>
    </submittedName>
</protein>
<dbReference type="PANTHER" id="PTHR33744:SF17">
    <property type="entry name" value="CONSERVED PROTEIN"/>
    <property type="match status" value="1"/>
</dbReference>
<dbReference type="Proteomes" id="UP000806528">
    <property type="component" value="Unassembled WGS sequence"/>
</dbReference>
<accession>A0ABR9PF17</accession>
<dbReference type="Pfam" id="PF13556">
    <property type="entry name" value="HTH_30"/>
    <property type="match status" value="1"/>
</dbReference>
<dbReference type="PANTHER" id="PTHR33744">
    <property type="entry name" value="CARBOHYDRATE DIACID REGULATOR"/>
    <property type="match status" value="1"/>
</dbReference>
<dbReference type="Gene3D" id="1.10.10.2840">
    <property type="entry name" value="PucR C-terminal helix-turn-helix domain"/>
    <property type="match status" value="1"/>
</dbReference>
<evidence type="ECO:0000259" key="1">
    <source>
        <dbReference type="Pfam" id="PF13556"/>
    </source>
</evidence>
<comment type="caution">
    <text evidence="2">The sequence shown here is derived from an EMBL/GenBank/DDBJ whole genome shotgun (WGS) entry which is preliminary data.</text>
</comment>
<proteinExistence type="predicted"/>
<dbReference type="InterPro" id="IPR051448">
    <property type="entry name" value="CdaR-like_regulators"/>
</dbReference>
<gene>
    <name evidence="2" type="ORF">IDM40_27655</name>
</gene>
<evidence type="ECO:0000313" key="2">
    <source>
        <dbReference type="EMBL" id="MBE3002443.1"/>
    </source>
</evidence>
<dbReference type="RefSeq" id="WP_193125028.1">
    <property type="nucleotide sequence ID" value="NZ_JADBGI010000049.1"/>
</dbReference>
<name>A0ABR9PF17_9ACTN</name>
<dbReference type="InterPro" id="IPR025736">
    <property type="entry name" value="PucR_C-HTH_dom"/>
</dbReference>
<organism evidence="2 3">
    <name type="scientific">Nocardiopsis coralli</name>
    <dbReference type="NCBI Taxonomy" id="2772213"/>
    <lineage>
        <taxon>Bacteria</taxon>
        <taxon>Bacillati</taxon>
        <taxon>Actinomycetota</taxon>
        <taxon>Actinomycetes</taxon>
        <taxon>Streptosporangiales</taxon>
        <taxon>Nocardiopsidaceae</taxon>
        <taxon>Nocardiopsis</taxon>
    </lineage>
</organism>
<feature type="domain" description="PucR C-terminal helix-turn-helix" evidence="1">
    <location>
        <begin position="451"/>
        <end position="507"/>
    </location>
</feature>
<keyword evidence="3" id="KW-1185">Reference proteome</keyword>
<dbReference type="EMBL" id="JADBGI010000049">
    <property type="protein sequence ID" value="MBE3002443.1"/>
    <property type="molecule type" value="Genomic_DNA"/>
</dbReference>
<sequence>MVLLERLATILGVYGTRPAGPRIAQDAVVRSVAMHDPAEGATEPGDVLLAVGERDPVRAVGLARDAGASAVVVRTGAGDPGEAAIEAARAHGVVLLWVAPEVSWSQVAGIVFGMVLEGSETESGRGPSDMPSLADSIAARVGGPLTIEDPRSRVLAYSARQGSADRARFDTILGRRVPEGLRDHLSRSGVHARLAGSDEPVYVPPAEEHGMGARTAVAVRIGREFLGSLWLSCSGPLSEERARSLVEGARTVALHLLRTRVSADLERQVESDLVGRLLEGGTDPTEAAVRLGLTAAPHRVVALQAHTPEERHAATLVAFERATTGFGWSRPGRSTVFGSTVYTVLPCGADSSAAREWLAETVRGLPAHVEVQAGIGGPADPARLSESRREADESLALQAARPGREVVAYDESWDEVLLHRLRTSSASGRRPADGPVADLARHDGAHGTRFVPTLRAWLRAQGEPVEAARALEVHPNTVRNRMRRMSAVAALDLEDPDRRLALAIALEVHLPGDR</sequence>
<evidence type="ECO:0000313" key="3">
    <source>
        <dbReference type="Proteomes" id="UP000806528"/>
    </source>
</evidence>